<feature type="signal peptide" evidence="16">
    <location>
        <begin position="1"/>
        <end position="23"/>
    </location>
</feature>
<dbReference type="GO" id="GO:0046872">
    <property type="term" value="F:metal ion binding"/>
    <property type="evidence" value="ECO:0007669"/>
    <property type="project" value="UniProtKB-KW"/>
</dbReference>
<dbReference type="CDD" id="cd21175">
    <property type="entry name" value="LPMO_AA9"/>
    <property type="match status" value="1"/>
</dbReference>
<dbReference type="EC" id="1.14.99.56" evidence="15"/>
<evidence type="ECO:0000256" key="3">
    <source>
        <dbReference type="ARBA" id="ARBA00022525"/>
    </source>
</evidence>
<organism evidence="18 19">
    <name type="scientific">Lasiosphaeria hispida</name>
    <dbReference type="NCBI Taxonomy" id="260671"/>
    <lineage>
        <taxon>Eukaryota</taxon>
        <taxon>Fungi</taxon>
        <taxon>Dikarya</taxon>
        <taxon>Ascomycota</taxon>
        <taxon>Pezizomycotina</taxon>
        <taxon>Sordariomycetes</taxon>
        <taxon>Sordariomycetidae</taxon>
        <taxon>Sordariales</taxon>
        <taxon>Lasiosphaeriaceae</taxon>
        <taxon>Lasiosphaeria</taxon>
    </lineage>
</organism>
<reference evidence="18" key="1">
    <citation type="journal article" date="2023" name="Mol. Phylogenet. Evol.">
        <title>Genome-scale phylogeny and comparative genomics of the fungal order Sordariales.</title>
        <authorList>
            <person name="Hensen N."/>
            <person name="Bonometti L."/>
            <person name="Westerberg I."/>
            <person name="Brannstrom I.O."/>
            <person name="Guillou S."/>
            <person name="Cros-Aarteil S."/>
            <person name="Calhoun S."/>
            <person name="Haridas S."/>
            <person name="Kuo A."/>
            <person name="Mondo S."/>
            <person name="Pangilinan J."/>
            <person name="Riley R."/>
            <person name="LaButti K."/>
            <person name="Andreopoulos B."/>
            <person name="Lipzen A."/>
            <person name="Chen C."/>
            <person name="Yan M."/>
            <person name="Daum C."/>
            <person name="Ng V."/>
            <person name="Clum A."/>
            <person name="Steindorff A."/>
            <person name="Ohm R.A."/>
            <person name="Martin F."/>
            <person name="Silar P."/>
            <person name="Natvig D.O."/>
            <person name="Lalanne C."/>
            <person name="Gautier V."/>
            <person name="Ament-Velasquez S.L."/>
            <person name="Kruys A."/>
            <person name="Hutchinson M.I."/>
            <person name="Powell A.J."/>
            <person name="Barry K."/>
            <person name="Miller A.N."/>
            <person name="Grigoriev I.V."/>
            <person name="Debuchy R."/>
            <person name="Gladieux P."/>
            <person name="Hiltunen Thoren M."/>
            <person name="Johannesson H."/>
        </authorList>
    </citation>
    <scope>NUCLEOTIDE SEQUENCE</scope>
    <source>
        <strain evidence="18">CBS 955.72</strain>
    </source>
</reference>
<keyword evidence="9" id="KW-0503">Monooxygenase</keyword>
<evidence type="ECO:0000256" key="7">
    <source>
        <dbReference type="ARBA" id="ARBA00023002"/>
    </source>
</evidence>
<keyword evidence="6" id="KW-0136">Cellulose degradation</keyword>
<dbReference type="AlphaFoldDB" id="A0AAJ0HN80"/>
<dbReference type="InterPro" id="IPR005103">
    <property type="entry name" value="AA9_LPMO"/>
</dbReference>
<dbReference type="GO" id="GO:0016787">
    <property type="term" value="F:hydrolase activity"/>
    <property type="evidence" value="ECO:0007669"/>
    <property type="project" value="UniProtKB-KW"/>
</dbReference>
<evidence type="ECO:0000256" key="2">
    <source>
        <dbReference type="ARBA" id="ARBA00004613"/>
    </source>
</evidence>
<protein>
    <recommendedName>
        <fullName evidence="15">lytic cellulose monooxygenase (C4-dehydrogenating)</fullName>
        <ecNumber evidence="15">1.14.99.56</ecNumber>
    </recommendedName>
</protein>
<evidence type="ECO:0000256" key="8">
    <source>
        <dbReference type="ARBA" id="ARBA00023008"/>
    </source>
</evidence>
<evidence type="ECO:0000313" key="18">
    <source>
        <dbReference type="EMBL" id="KAK3357965.1"/>
    </source>
</evidence>
<evidence type="ECO:0000256" key="14">
    <source>
        <dbReference type="ARBA" id="ARBA00045077"/>
    </source>
</evidence>
<accession>A0AAJ0HN80</accession>
<keyword evidence="11" id="KW-0119">Carbohydrate metabolism</keyword>
<reference evidence="18" key="2">
    <citation type="submission" date="2023-06" db="EMBL/GenBank/DDBJ databases">
        <authorList>
            <consortium name="Lawrence Berkeley National Laboratory"/>
            <person name="Haridas S."/>
            <person name="Hensen N."/>
            <person name="Bonometti L."/>
            <person name="Westerberg I."/>
            <person name="Brannstrom I.O."/>
            <person name="Guillou S."/>
            <person name="Cros-Aarteil S."/>
            <person name="Calhoun S."/>
            <person name="Kuo A."/>
            <person name="Mondo S."/>
            <person name="Pangilinan J."/>
            <person name="Riley R."/>
            <person name="Labutti K."/>
            <person name="Andreopoulos B."/>
            <person name="Lipzen A."/>
            <person name="Chen C."/>
            <person name="Yanf M."/>
            <person name="Daum C."/>
            <person name="Ng V."/>
            <person name="Clum A."/>
            <person name="Steindorff A."/>
            <person name="Ohm R."/>
            <person name="Martin F."/>
            <person name="Silar P."/>
            <person name="Natvig D."/>
            <person name="Lalanne C."/>
            <person name="Gautier V."/>
            <person name="Ament-Velasquez S.L."/>
            <person name="Kruys A."/>
            <person name="Hutchinson M.I."/>
            <person name="Powell A.J."/>
            <person name="Barry K."/>
            <person name="Miller A.N."/>
            <person name="Grigoriev I.V."/>
            <person name="Debuchy R."/>
            <person name="Gladieux P."/>
            <person name="Thoren M.H."/>
            <person name="Johannesson H."/>
        </authorList>
    </citation>
    <scope>NUCLEOTIDE SEQUENCE</scope>
    <source>
        <strain evidence="18">CBS 955.72</strain>
    </source>
</reference>
<keyword evidence="3" id="KW-0964">Secreted</keyword>
<dbReference type="PANTHER" id="PTHR33353:SF9">
    <property type="entry name" value="ENDOGLUCANASE II"/>
    <property type="match status" value="1"/>
</dbReference>
<evidence type="ECO:0000256" key="15">
    <source>
        <dbReference type="ARBA" id="ARBA00047174"/>
    </source>
</evidence>
<comment type="catalytic activity">
    <reaction evidence="14">
        <text>[(1-&gt;4)-beta-D-glucosyl]n+m + reduced acceptor + O2 = 4-dehydro-beta-D-glucosyl-[(1-&gt;4)-beta-D-glucosyl]n-1 + [(1-&gt;4)-beta-D-glucosyl]m + acceptor + H2O.</text>
        <dbReference type="EC" id="1.14.99.56"/>
    </reaction>
</comment>
<dbReference type="GO" id="GO:0030245">
    <property type="term" value="P:cellulose catabolic process"/>
    <property type="evidence" value="ECO:0007669"/>
    <property type="project" value="UniProtKB-KW"/>
</dbReference>
<comment type="cofactor">
    <cofactor evidence="1">
        <name>Cu(2+)</name>
        <dbReference type="ChEBI" id="CHEBI:29036"/>
    </cofactor>
</comment>
<dbReference type="Gene3D" id="2.70.50.70">
    <property type="match status" value="1"/>
</dbReference>
<evidence type="ECO:0000256" key="9">
    <source>
        <dbReference type="ARBA" id="ARBA00023033"/>
    </source>
</evidence>
<comment type="subcellular location">
    <subcellularLocation>
        <location evidence="2">Secreted</location>
    </subcellularLocation>
</comment>
<keyword evidence="8" id="KW-0186">Copper</keyword>
<dbReference type="EMBL" id="JAUIQD010000003">
    <property type="protein sequence ID" value="KAK3357965.1"/>
    <property type="molecule type" value="Genomic_DNA"/>
</dbReference>
<evidence type="ECO:0000256" key="4">
    <source>
        <dbReference type="ARBA" id="ARBA00022723"/>
    </source>
</evidence>
<dbReference type="Pfam" id="PF03443">
    <property type="entry name" value="AA9"/>
    <property type="match status" value="1"/>
</dbReference>
<sequence length="246" mass="25341">MKNCRSAVAAVAVLAQCVSLVAGHASFQQASKGATDFGTMCVRLPPNNSPVTAVTGADMACNVGGAKGVAGLCEAAAGETFTVEMHQQPNDRSCGSDAIGGNHYGPVMIYMSKVADAAAADASGLSWFKVDEEGYDATSKKWGTDSLNTNCGKRTFKIPSKIPAGDYLVRAEAIALHSASQVGGAQFYMSCYQVKVASTGAGQVPAGVKIPGAYSATDPGIKVDIHGNGFKEYTIPGPAVIDRSFF</sequence>
<evidence type="ECO:0000256" key="10">
    <source>
        <dbReference type="ARBA" id="ARBA00023157"/>
    </source>
</evidence>
<feature type="domain" description="Auxiliary Activity family 9 catalytic" evidence="17">
    <location>
        <begin position="39"/>
        <end position="227"/>
    </location>
</feature>
<comment type="caution">
    <text evidence="18">The sequence shown here is derived from an EMBL/GenBank/DDBJ whole genome shotgun (WGS) entry which is preliminary data.</text>
</comment>
<evidence type="ECO:0000256" key="16">
    <source>
        <dbReference type="SAM" id="SignalP"/>
    </source>
</evidence>
<evidence type="ECO:0000256" key="1">
    <source>
        <dbReference type="ARBA" id="ARBA00001973"/>
    </source>
</evidence>
<keyword evidence="5 16" id="KW-0732">Signal</keyword>
<proteinExistence type="inferred from homology"/>
<comment type="similarity">
    <text evidence="13">Belongs to the polysaccharide monooxygenase AA9 family.</text>
</comment>
<gene>
    <name evidence="18" type="ORF">B0T25DRAFT_540656</name>
</gene>
<dbReference type="GO" id="GO:0005576">
    <property type="term" value="C:extracellular region"/>
    <property type="evidence" value="ECO:0007669"/>
    <property type="project" value="UniProtKB-SubCell"/>
</dbReference>
<dbReference type="Proteomes" id="UP001275084">
    <property type="component" value="Unassembled WGS sequence"/>
</dbReference>
<dbReference type="PANTHER" id="PTHR33353">
    <property type="entry name" value="PUTATIVE (AFU_ORTHOLOGUE AFUA_1G12560)-RELATED"/>
    <property type="match status" value="1"/>
</dbReference>
<dbReference type="GO" id="GO:0004497">
    <property type="term" value="F:monooxygenase activity"/>
    <property type="evidence" value="ECO:0007669"/>
    <property type="project" value="UniProtKB-KW"/>
</dbReference>
<dbReference type="InterPro" id="IPR049892">
    <property type="entry name" value="AA9"/>
</dbReference>
<evidence type="ECO:0000259" key="17">
    <source>
        <dbReference type="Pfam" id="PF03443"/>
    </source>
</evidence>
<keyword evidence="7" id="KW-0560">Oxidoreductase</keyword>
<name>A0AAJ0HN80_9PEZI</name>
<evidence type="ECO:0000256" key="13">
    <source>
        <dbReference type="ARBA" id="ARBA00044502"/>
    </source>
</evidence>
<keyword evidence="10" id="KW-1015">Disulfide bond</keyword>
<evidence type="ECO:0000256" key="5">
    <source>
        <dbReference type="ARBA" id="ARBA00022729"/>
    </source>
</evidence>
<evidence type="ECO:0000313" key="19">
    <source>
        <dbReference type="Proteomes" id="UP001275084"/>
    </source>
</evidence>
<evidence type="ECO:0000256" key="12">
    <source>
        <dbReference type="ARBA" id="ARBA00023326"/>
    </source>
</evidence>
<evidence type="ECO:0000256" key="6">
    <source>
        <dbReference type="ARBA" id="ARBA00023001"/>
    </source>
</evidence>
<keyword evidence="18" id="KW-0378">Hydrolase</keyword>
<evidence type="ECO:0000256" key="11">
    <source>
        <dbReference type="ARBA" id="ARBA00023277"/>
    </source>
</evidence>
<keyword evidence="12" id="KW-0624">Polysaccharide degradation</keyword>
<keyword evidence="4" id="KW-0479">Metal-binding</keyword>
<keyword evidence="19" id="KW-1185">Reference proteome</keyword>
<feature type="chain" id="PRO_5042515770" description="lytic cellulose monooxygenase (C4-dehydrogenating)" evidence="16">
    <location>
        <begin position="24"/>
        <end position="246"/>
    </location>
</feature>